<dbReference type="InterPro" id="IPR022037">
    <property type="entry name" value="DUF3606"/>
</dbReference>
<dbReference type="OrthoDB" id="770681at2"/>
<name>A0A562TVK0_9SPHI</name>
<gene>
    <name evidence="1" type="ORF">JN11_03399</name>
</gene>
<reference evidence="1 2" key="1">
    <citation type="submission" date="2019-07" db="EMBL/GenBank/DDBJ databases">
        <title>Genomic Encyclopedia of Archaeal and Bacterial Type Strains, Phase II (KMG-II): from individual species to whole genera.</title>
        <authorList>
            <person name="Goeker M."/>
        </authorList>
    </citation>
    <scope>NUCLEOTIDE SEQUENCE [LARGE SCALE GENOMIC DNA]</scope>
    <source>
        <strain evidence="1 2">ATCC BAA-1854</strain>
    </source>
</reference>
<dbReference type="Pfam" id="PF12244">
    <property type="entry name" value="DUF3606"/>
    <property type="match status" value="1"/>
</dbReference>
<dbReference type="EMBL" id="VLLI01000010">
    <property type="protein sequence ID" value="TWI97577.1"/>
    <property type="molecule type" value="Genomic_DNA"/>
</dbReference>
<evidence type="ECO:0000313" key="2">
    <source>
        <dbReference type="Proteomes" id="UP000317010"/>
    </source>
</evidence>
<proteinExistence type="predicted"/>
<keyword evidence="2" id="KW-1185">Reference proteome</keyword>
<evidence type="ECO:0000313" key="1">
    <source>
        <dbReference type="EMBL" id="TWI97577.1"/>
    </source>
</evidence>
<accession>A0A562TVK0</accession>
<sequence length="57" mass="6361">MDTNIKTTSNKDEIDVSSPAELRYWADKFEVTNVKLKAAVNATGSSVKAVEAYLRKR</sequence>
<dbReference type="AlphaFoldDB" id="A0A562TVK0"/>
<protein>
    <submittedName>
        <fullName evidence="1">Uncharacterized protein DUF3606</fullName>
    </submittedName>
</protein>
<organism evidence="1 2">
    <name type="scientific">Mucilaginibacter frigoritolerans</name>
    <dbReference type="NCBI Taxonomy" id="652788"/>
    <lineage>
        <taxon>Bacteria</taxon>
        <taxon>Pseudomonadati</taxon>
        <taxon>Bacteroidota</taxon>
        <taxon>Sphingobacteriia</taxon>
        <taxon>Sphingobacteriales</taxon>
        <taxon>Sphingobacteriaceae</taxon>
        <taxon>Mucilaginibacter</taxon>
    </lineage>
</organism>
<dbReference type="RefSeq" id="WP_144914390.1">
    <property type="nucleotide sequence ID" value="NZ_VLLI01000010.1"/>
</dbReference>
<dbReference type="Proteomes" id="UP000317010">
    <property type="component" value="Unassembled WGS sequence"/>
</dbReference>
<comment type="caution">
    <text evidence="1">The sequence shown here is derived from an EMBL/GenBank/DDBJ whole genome shotgun (WGS) entry which is preliminary data.</text>
</comment>